<accession>A0A5C5VLA2</accession>
<evidence type="ECO:0000256" key="1">
    <source>
        <dbReference type="SAM" id="MobiDB-lite"/>
    </source>
</evidence>
<evidence type="ECO:0000256" key="2">
    <source>
        <dbReference type="SAM" id="Phobius"/>
    </source>
</evidence>
<dbReference type="EMBL" id="SJPF01000001">
    <property type="protein sequence ID" value="TWT38595.1"/>
    <property type="molecule type" value="Genomic_DNA"/>
</dbReference>
<protein>
    <submittedName>
        <fullName evidence="3">Uncharacterized protein</fullName>
    </submittedName>
</protein>
<keyword evidence="2" id="KW-1133">Transmembrane helix</keyword>
<proteinExistence type="predicted"/>
<dbReference type="OrthoDB" id="290298at2"/>
<dbReference type="AlphaFoldDB" id="A0A5C5VLA2"/>
<feature type="region of interest" description="Disordered" evidence="1">
    <location>
        <begin position="95"/>
        <end position="121"/>
    </location>
</feature>
<evidence type="ECO:0000313" key="4">
    <source>
        <dbReference type="Proteomes" id="UP000318878"/>
    </source>
</evidence>
<evidence type="ECO:0000313" key="3">
    <source>
        <dbReference type="EMBL" id="TWT38595.1"/>
    </source>
</evidence>
<name>A0A5C5VLA2_9BACT</name>
<dbReference type="RefSeq" id="WP_146428835.1">
    <property type="nucleotide sequence ID" value="NZ_SJPF01000001.1"/>
</dbReference>
<keyword evidence="2" id="KW-0812">Transmembrane</keyword>
<gene>
    <name evidence="3" type="ORF">Enr8_02880</name>
</gene>
<reference evidence="3 4" key="1">
    <citation type="submission" date="2019-02" db="EMBL/GenBank/DDBJ databases">
        <title>Deep-cultivation of Planctomycetes and their phenomic and genomic characterization uncovers novel biology.</title>
        <authorList>
            <person name="Wiegand S."/>
            <person name="Jogler M."/>
            <person name="Boedeker C."/>
            <person name="Pinto D."/>
            <person name="Vollmers J."/>
            <person name="Rivas-Marin E."/>
            <person name="Kohn T."/>
            <person name="Peeters S.H."/>
            <person name="Heuer A."/>
            <person name="Rast P."/>
            <person name="Oberbeckmann S."/>
            <person name="Bunk B."/>
            <person name="Jeske O."/>
            <person name="Meyerdierks A."/>
            <person name="Storesund J.E."/>
            <person name="Kallscheuer N."/>
            <person name="Luecker S."/>
            <person name="Lage O.M."/>
            <person name="Pohl T."/>
            <person name="Merkel B.J."/>
            <person name="Hornburger P."/>
            <person name="Mueller R.-W."/>
            <person name="Bruemmer F."/>
            <person name="Labrenz M."/>
            <person name="Spormann A.M."/>
            <person name="Op Den Camp H."/>
            <person name="Overmann J."/>
            <person name="Amann R."/>
            <person name="Jetten M.S.M."/>
            <person name="Mascher T."/>
            <person name="Medema M.H."/>
            <person name="Devos D.P."/>
            <person name="Kaster A.-K."/>
            <person name="Ovreas L."/>
            <person name="Rohde M."/>
            <person name="Galperin M.Y."/>
            <person name="Jogler C."/>
        </authorList>
    </citation>
    <scope>NUCLEOTIDE SEQUENCE [LARGE SCALE GENOMIC DNA]</scope>
    <source>
        <strain evidence="3 4">Enr8</strain>
    </source>
</reference>
<keyword evidence="4" id="KW-1185">Reference proteome</keyword>
<dbReference type="Proteomes" id="UP000318878">
    <property type="component" value="Unassembled WGS sequence"/>
</dbReference>
<comment type="caution">
    <text evidence="3">The sequence shown here is derived from an EMBL/GenBank/DDBJ whole genome shotgun (WGS) entry which is preliminary data.</text>
</comment>
<feature type="transmembrane region" description="Helical" evidence="2">
    <location>
        <begin position="12"/>
        <end position="33"/>
    </location>
</feature>
<organism evidence="3 4">
    <name type="scientific">Blastopirellula retiformator</name>
    <dbReference type="NCBI Taxonomy" id="2527970"/>
    <lineage>
        <taxon>Bacteria</taxon>
        <taxon>Pseudomonadati</taxon>
        <taxon>Planctomycetota</taxon>
        <taxon>Planctomycetia</taxon>
        <taxon>Pirellulales</taxon>
        <taxon>Pirellulaceae</taxon>
        <taxon>Blastopirellula</taxon>
    </lineage>
</organism>
<keyword evidence="2" id="KW-0472">Membrane</keyword>
<sequence>MDKPYSVRSYLRAGAIVIVLAFILIYLGTFLYLSRTGMQTAEEYGWDFYYFTEPTWSAERQQTGETLCALYWPLIELDARMVSGLRARAVQPVRLIDDPQGPPASNPIRLQRAPVSPVPKN</sequence>